<keyword evidence="2 4" id="KW-0863">Zinc-finger</keyword>
<proteinExistence type="predicted"/>
<dbReference type="GO" id="GO:0008270">
    <property type="term" value="F:zinc ion binding"/>
    <property type="evidence" value="ECO:0007669"/>
    <property type="project" value="UniProtKB-KW"/>
</dbReference>
<dbReference type="GO" id="GO:0061630">
    <property type="term" value="F:ubiquitin protein ligase activity"/>
    <property type="evidence" value="ECO:0007669"/>
    <property type="project" value="TreeGrafter"/>
</dbReference>
<dbReference type="GO" id="GO:0044695">
    <property type="term" value="C:Dsc E3 ubiquitin ligase complex"/>
    <property type="evidence" value="ECO:0007669"/>
    <property type="project" value="TreeGrafter"/>
</dbReference>
<dbReference type="GO" id="GO:0016301">
    <property type="term" value="F:kinase activity"/>
    <property type="evidence" value="ECO:0007669"/>
    <property type="project" value="UniProtKB-KW"/>
</dbReference>
<dbReference type="EMBL" id="JAQHRD010000001">
    <property type="protein sequence ID" value="KAJ6445854.1"/>
    <property type="molecule type" value="Genomic_DNA"/>
</dbReference>
<comment type="caution">
    <text evidence="7">The sequence shown here is derived from an EMBL/GenBank/DDBJ whole genome shotgun (WGS) entry which is preliminary data.</text>
</comment>
<keyword evidence="7" id="KW-0418">Kinase</keyword>
<keyword evidence="3" id="KW-0862">Zinc</keyword>
<gene>
    <name evidence="7" type="ORF">O9K51_00619</name>
</gene>
<evidence type="ECO:0000256" key="3">
    <source>
        <dbReference type="ARBA" id="ARBA00022833"/>
    </source>
</evidence>
<dbReference type="PANTHER" id="PTHR22763">
    <property type="entry name" value="RING ZINC FINGER PROTEIN"/>
    <property type="match status" value="1"/>
</dbReference>
<evidence type="ECO:0000313" key="7">
    <source>
        <dbReference type="EMBL" id="KAJ6445854.1"/>
    </source>
</evidence>
<dbReference type="PROSITE" id="PS50089">
    <property type="entry name" value="ZF_RING_2"/>
    <property type="match status" value="1"/>
</dbReference>
<accession>A0AB34G306</accession>
<protein>
    <submittedName>
        <fullName evidence="7">Pyridoxal kinase C6F6.11c</fullName>
    </submittedName>
</protein>
<feature type="compositionally biased region" description="Polar residues" evidence="5">
    <location>
        <begin position="294"/>
        <end position="303"/>
    </location>
</feature>
<keyword evidence="8" id="KW-1185">Reference proteome</keyword>
<evidence type="ECO:0000256" key="1">
    <source>
        <dbReference type="ARBA" id="ARBA00022723"/>
    </source>
</evidence>
<evidence type="ECO:0000256" key="5">
    <source>
        <dbReference type="SAM" id="MobiDB-lite"/>
    </source>
</evidence>
<dbReference type="InterPro" id="IPR013083">
    <property type="entry name" value="Znf_RING/FYVE/PHD"/>
</dbReference>
<reference evidence="7" key="1">
    <citation type="submission" date="2023-01" db="EMBL/GenBank/DDBJ databases">
        <title>The growth and conidiation of Purpureocillium lavendulum are regulated by nitrogen source and histone H3K14 acetylation.</title>
        <authorList>
            <person name="Tang P."/>
            <person name="Han J."/>
            <person name="Zhang C."/>
            <person name="Tang P."/>
            <person name="Qi F."/>
            <person name="Zhang K."/>
            <person name="Liang L."/>
        </authorList>
    </citation>
    <scope>NUCLEOTIDE SEQUENCE</scope>
    <source>
        <strain evidence="7">YMF1.00683</strain>
    </source>
</reference>
<name>A0AB34G306_9HYPO</name>
<evidence type="ECO:0000256" key="4">
    <source>
        <dbReference type="PROSITE-ProRule" id="PRU00175"/>
    </source>
</evidence>
<dbReference type="GO" id="GO:0043161">
    <property type="term" value="P:proteasome-mediated ubiquitin-dependent protein catabolic process"/>
    <property type="evidence" value="ECO:0007669"/>
    <property type="project" value="TreeGrafter"/>
</dbReference>
<dbReference type="AlphaFoldDB" id="A0AB34G306"/>
<keyword evidence="1" id="KW-0479">Metal-binding</keyword>
<dbReference type="SUPFAM" id="SSF57850">
    <property type="entry name" value="RING/U-box"/>
    <property type="match status" value="1"/>
</dbReference>
<organism evidence="7 8">
    <name type="scientific">Purpureocillium lavendulum</name>
    <dbReference type="NCBI Taxonomy" id="1247861"/>
    <lineage>
        <taxon>Eukaryota</taxon>
        <taxon>Fungi</taxon>
        <taxon>Dikarya</taxon>
        <taxon>Ascomycota</taxon>
        <taxon>Pezizomycotina</taxon>
        <taxon>Sordariomycetes</taxon>
        <taxon>Hypocreomycetidae</taxon>
        <taxon>Hypocreales</taxon>
        <taxon>Ophiocordycipitaceae</taxon>
        <taxon>Purpureocillium</taxon>
    </lineage>
</organism>
<sequence>MDTGEHSRRVHSATGGLRLARGDSDVLWEEDASVRQAQLARGAEVKLIASRAALCTLQSVSKDDLPKNEQICVICYNEYNEMSPEGVSEAPLRLPRCKHVFGDHCIKKWFEESDSCPYCRDKLPSEPKTHQATARAFMNIMRLRGVSTGELDSSLYRAITSGSMTEAQVSAYLDSMRPRGPVAERRSPPNDTTGQDQRRTRRRRRSPSPRGALGGASTRDEVSVRPTDGAALGSDDVSRASASYTGHTLALLQYEQVLNARRRHLNSTTGGDTAGAEQVQAGMPPMEGLRSVATWDSSQHGSQ</sequence>
<dbReference type="GO" id="GO:0012505">
    <property type="term" value="C:endomembrane system"/>
    <property type="evidence" value="ECO:0007669"/>
    <property type="project" value="TreeGrafter"/>
</dbReference>
<dbReference type="Gene3D" id="3.30.40.10">
    <property type="entry name" value="Zinc/RING finger domain, C3HC4 (zinc finger)"/>
    <property type="match status" value="1"/>
</dbReference>
<feature type="region of interest" description="Disordered" evidence="5">
    <location>
        <begin position="178"/>
        <end position="236"/>
    </location>
</feature>
<dbReference type="SMART" id="SM00184">
    <property type="entry name" value="RING"/>
    <property type="match status" value="1"/>
</dbReference>
<feature type="region of interest" description="Disordered" evidence="5">
    <location>
        <begin position="265"/>
        <end position="303"/>
    </location>
</feature>
<dbReference type="InterPro" id="IPR050731">
    <property type="entry name" value="HRD1_E3_ubiq-ligases"/>
</dbReference>
<feature type="domain" description="RING-type" evidence="6">
    <location>
        <begin position="72"/>
        <end position="120"/>
    </location>
</feature>
<dbReference type="Proteomes" id="UP001163105">
    <property type="component" value="Unassembled WGS sequence"/>
</dbReference>
<evidence type="ECO:0000256" key="2">
    <source>
        <dbReference type="ARBA" id="ARBA00022771"/>
    </source>
</evidence>
<keyword evidence="7" id="KW-0808">Transferase</keyword>
<dbReference type="InterPro" id="IPR001841">
    <property type="entry name" value="Znf_RING"/>
</dbReference>
<dbReference type="Pfam" id="PF13639">
    <property type="entry name" value="zf-RING_2"/>
    <property type="match status" value="1"/>
</dbReference>
<evidence type="ECO:0000259" key="6">
    <source>
        <dbReference type="PROSITE" id="PS50089"/>
    </source>
</evidence>
<evidence type="ECO:0000313" key="8">
    <source>
        <dbReference type="Proteomes" id="UP001163105"/>
    </source>
</evidence>
<dbReference type="PANTHER" id="PTHR22763:SF162">
    <property type="entry name" value="TRANSMEMBRANE E3 UBIQUITIN-PROTEIN LIGASE 1"/>
    <property type="match status" value="1"/>
</dbReference>